<reference evidence="3" key="1">
    <citation type="submission" date="2017-12" db="EMBL/GenBank/DDBJ databases">
        <title>FDA dAtabase for Regulatory Grade micrObial Sequences (FDA-ARGOS): Supporting development and validation of Infectious Disease Dx tests.</title>
        <authorList>
            <person name="Kerrigan L."/>
            <person name="Tallon L.J."/>
            <person name="Sadzewicz L."/>
            <person name="Sengamalay N."/>
            <person name="Ott S."/>
            <person name="Godinez A."/>
            <person name="Nagaraj S."/>
            <person name="Vavikolanu K."/>
            <person name="Vyas G."/>
            <person name="Nadendla S."/>
            <person name="Aluvathingal J."/>
            <person name="Sichtig H."/>
        </authorList>
    </citation>
    <scope>NUCLEOTIDE SEQUENCE [LARGE SCALE GENOMIC DNA]</scope>
    <source>
        <strain evidence="3">FDAARGOS_200</strain>
    </source>
</reference>
<dbReference type="Proteomes" id="UP000192511">
    <property type="component" value="Unassembled WGS sequence"/>
</dbReference>
<accession>A0AAX0WS39</accession>
<feature type="modified residue" description="4-aspartylphosphate" evidence="1">
    <location>
        <position position="107"/>
    </location>
</feature>
<dbReference type="AlphaFoldDB" id="A0AAX0WS39"/>
<protein>
    <submittedName>
        <fullName evidence="3">Response regulator</fullName>
    </submittedName>
</protein>
<organism evidence="3 4">
    <name type="scientific">Legionella anisa</name>
    <dbReference type="NCBI Taxonomy" id="28082"/>
    <lineage>
        <taxon>Bacteria</taxon>
        <taxon>Pseudomonadati</taxon>
        <taxon>Pseudomonadota</taxon>
        <taxon>Gammaproteobacteria</taxon>
        <taxon>Legionellales</taxon>
        <taxon>Legionellaceae</taxon>
        <taxon>Legionella</taxon>
    </lineage>
</organism>
<name>A0AAX0WS39_9GAMM</name>
<dbReference type="EMBL" id="NBTX02000004">
    <property type="protein sequence ID" value="PNL61117.1"/>
    <property type="molecule type" value="Genomic_DNA"/>
</dbReference>
<gene>
    <name evidence="3" type="ORF">A6J39_007760</name>
</gene>
<proteinExistence type="predicted"/>
<evidence type="ECO:0000256" key="1">
    <source>
        <dbReference type="PROSITE-ProRule" id="PRU00169"/>
    </source>
</evidence>
<keyword evidence="4" id="KW-1185">Reference proteome</keyword>
<dbReference type="GO" id="GO:0000160">
    <property type="term" value="P:phosphorelay signal transduction system"/>
    <property type="evidence" value="ECO:0007669"/>
    <property type="project" value="InterPro"/>
</dbReference>
<dbReference type="GeneID" id="98066543"/>
<dbReference type="RefSeq" id="WP_019235599.1">
    <property type="nucleotide sequence ID" value="NZ_CAAAHR010000072.1"/>
</dbReference>
<dbReference type="PROSITE" id="PS50110">
    <property type="entry name" value="RESPONSE_REGULATORY"/>
    <property type="match status" value="1"/>
</dbReference>
<dbReference type="Gene3D" id="3.40.50.2300">
    <property type="match status" value="1"/>
</dbReference>
<sequence length="334" mass="39112">MTIVNARPTCFYHPIRVIFLDDNRAFLDVLDLEFGQKFNIMTLTSPDTAFRVVDNHSQDVIQSIFKLMEDVNVDTTNDRVIAFDISKMLNLIYNKTRFEYIPLLVVDYEMPTINGIEFCRKLKERKIFKIMLTAEADTDTAIKAFNNGLIDKFILKTSENLYPEITLAVDDLTQRYFRKLTKNIVNAYANSINDLFDNELYQQLFASVLIQAQAVEYYLVDNSGSFLFLDKDAKPTWLIIRHVKELSDQLDLMQGYELPEQTMAAVEKKEKILFLLSEKEYKKPIVEWVNYLFDAKKLDNNYYYSITQDYLTDSIDWERVVSYSSYIAERDSIA</sequence>
<dbReference type="InterPro" id="IPR001789">
    <property type="entry name" value="Sig_transdc_resp-reg_receiver"/>
</dbReference>
<evidence type="ECO:0000313" key="3">
    <source>
        <dbReference type="EMBL" id="PNL61117.1"/>
    </source>
</evidence>
<evidence type="ECO:0000313" key="4">
    <source>
        <dbReference type="Proteomes" id="UP000192511"/>
    </source>
</evidence>
<comment type="caution">
    <text evidence="3">The sequence shown here is derived from an EMBL/GenBank/DDBJ whole genome shotgun (WGS) entry which is preliminary data.</text>
</comment>
<feature type="domain" description="Response regulatory" evidence="2">
    <location>
        <begin position="16"/>
        <end position="171"/>
    </location>
</feature>
<keyword evidence="1" id="KW-0597">Phosphoprotein</keyword>
<dbReference type="SUPFAM" id="SSF52172">
    <property type="entry name" value="CheY-like"/>
    <property type="match status" value="1"/>
</dbReference>
<dbReference type="InterPro" id="IPR011006">
    <property type="entry name" value="CheY-like_superfamily"/>
</dbReference>
<dbReference type="Pfam" id="PF00072">
    <property type="entry name" value="Response_reg"/>
    <property type="match status" value="1"/>
</dbReference>
<evidence type="ECO:0000259" key="2">
    <source>
        <dbReference type="PROSITE" id="PS50110"/>
    </source>
</evidence>